<evidence type="ECO:0000256" key="5">
    <source>
        <dbReference type="SAM" id="SignalP"/>
    </source>
</evidence>
<name>A0A0D6JEK5_9HYPH</name>
<dbReference type="AlphaFoldDB" id="A0A0D6JEK5"/>
<dbReference type="GO" id="GO:0009055">
    <property type="term" value="F:electron transfer activity"/>
    <property type="evidence" value="ECO:0007669"/>
    <property type="project" value="InterPro"/>
</dbReference>
<dbReference type="KEGG" id="fiy:BN1229_v1_1498"/>
<evidence type="ECO:0000256" key="4">
    <source>
        <dbReference type="PROSITE-ProRule" id="PRU00433"/>
    </source>
</evidence>
<dbReference type="EMBL" id="LN829119">
    <property type="protein sequence ID" value="CPR17961.1"/>
    <property type="molecule type" value="Genomic_DNA"/>
</dbReference>
<organism evidence="7 8">
    <name type="scientific">Candidatus Filomicrobium marinum</name>
    <dbReference type="NCBI Taxonomy" id="1608628"/>
    <lineage>
        <taxon>Bacteria</taxon>
        <taxon>Pseudomonadati</taxon>
        <taxon>Pseudomonadota</taxon>
        <taxon>Alphaproteobacteria</taxon>
        <taxon>Hyphomicrobiales</taxon>
        <taxon>Hyphomicrobiaceae</taxon>
        <taxon>Filomicrobium</taxon>
    </lineage>
</organism>
<feature type="chain" id="PRO_5002306147" description="Cytochrome c domain-containing protein" evidence="5">
    <location>
        <begin position="22"/>
        <end position="108"/>
    </location>
</feature>
<keyword evidence="8" id="KW-1185">Reference proteome</keyword>
<dbReference type="RefSeq" id="WP_046477576.1">
    <property type="nucleotide sequence ID" value="NZ_LN829118.1"/>
</dbReference>
<accession>A0A0D6JEK5</accession>
<dbReference type="InterPro" id="IPR009056">
    <property type="entry name" value="Cyt_c-like_dom"/>
</dbReference>
<evidence type="ECO:0000259" key="6">
    <source>
        <dbReference type="PROSITE" id="PS51007"/>
    </source>
</evidence>
<dbReference type="KEGG" id="fil:BN1229_v1_1496"/>
<sequence>MRAIKYVVAVVVMLTASQAWAAEDEDVTKGRQLAERLCSRCHAVGPQGDSPFEPAPPFRALVEKWPDTEVLAEALAEGINVGHPAMPEFVLQPHEIGDLLSYLETLKK</sequence>
<protein>
    <recommendedName>
        <fullName evidence="6">Cytochrome c domain-containing protein</fullName>
    </recommendedName>
</protein>
<dbReference type="PROSITE" id="PS51007">
    <property type="entry name" value="CYTC"/>
    <property type="match status" value="1"/>
</dbReference>
<evidence type="ECO:0000313" key="8">
    <source>
        <dbReference type="Proteomes" id="UP000033187"/>
    </source>
</evidence>
<feature type="domain" description="Cytochrome c" evidence="6">
    <location>
        <begin position="25"/>
        <end position="107"/>
    </location>
</feature>
<keyword evidence="3 4" id="KW-0408">Iron</keyword>
<feature type="signal peptide" evidence="5">
    <location>
        <begin position="1"/>
        <end position="21"/>
    </location>
</feature>
<dbReference type="Pfam" id="PF13442">
    <property type="entry name" value="Cytochrome_CBB3"/>
    <property type="match status" value="1"/>
</dbReference>
<dbReference type="OrthoDB" id="7363829at2"/>
<dbReference type="InterPro" id="IPR036909">
    <property type="entry name" value="Cyt_c-like_dom_sf"/>
</dbReference>
<evidence type="ECO:0000313" key="7">
    <source>
        <dbReference type="EMBL" id="CPR17961.1"/>
    </source>
</evidence>
<proteinExistence type="predicted"/>
<evidence type="ECO:0000256" key="2">
    <source>
        <dbReference type="ARBA" id="ARBA00022723"/>
    </source>
</evidence>
<dbReference type="GO" id="GO:0020037">
    <property type="term" value="F:heme binding"/>
    <property type="evidence" value="ECO:0007669"/>
    <property type="project" value="InterPro"/>
</dbReference>
<dbReference type="Gene3D" id="1.10.760.10">
    <property type="entry name" value="Cytochrome c-like domain"/>
    <property type="match status" value="1"/>
</dbReference>
<keyword evidence="2 4" id="KW-0479">Metal-binding</keyword>
<evidence type="ECO:0000256" key="1">
    <source>
        <dbReference type="ARBA" id="ARBA00022617"/>
    </source>
</evidence>
<dbReference type="GO" id="GO:0046872">
    <property type="term" value="F:metal ion binding"/>
    <property type="evidence" value="ECO:0007669"/>
    <property type="project" value="UniProtKB-KW"/>
</dbReference>
<evidence type="ECO:0000256" key="3">
    <source>
        <dbReference type="ARBA" id="ARBA00023004"/>
    </source>
</evidence>
<reference evidence="8" key="1">
    <citation type="submission" date="2015-02" db="EMBL/GenBank/DDBJ databases">
        <authorList>
            <person name="Chooi Y.-H."/>
        </authorList>
    </citation>
    <scope>NUCLEOTIDE SEQUENCE [LARGE SCALE GENOMIC DNA]</scope>
    <source>
        <strain evidence="8">strain Y</strain>
    </source>
</reference>
<keyword evidence="5" id="KW-0732">Signal</keyword>
<keyword evidence="1 4" id="KW-0349">Heme</keyword>
<dbReference type="SUPFAM" id="SSF46626">
    <property type="entry name" value="Cytochrome c"/>
    <property type="match status" value="1"/>
</dbReference>
<gene>
    <name evidence="7" type="ORF">YBN1229_v1_1498</name>
</gene>
<dbReference type="Proteomes" id="UP000033187">
    <property type="component" value="Chromosome 1"/>
</dbReference>